<feature type="chain" id="PRO_5032561371" evidence="1">
    <location>
        <begin position="28"/>
        <end position="665"/>
    </location>
</feature>
<keyword evidence="3" id="KW-1185">Reference proteome</keyword>
<evidence type="ECO:0000313" key="2">
    <source>
        <dbReference type="EMBL" id="NYG07902.1"/>
    </source>
</evidence>
<organism evidence="2 3">
    <name type="scientific">Pedococcus badiiscoriae</name>
    <dbReference type="NCBI Taxonomy" id="642776"/>
    <lineage>
        <taxon>Bacteria</taxon>
        <taxon>Bacillati</taxon>
        <taxon>Actinomycetota</taxon>
        <taxon>Actinomycetes</taxon>
        <taxon>Micrococcales</taxon>
        <taxon>Intrasporangiaceae</taxon>
        <taxon>Pedococcus</taxon>
    </lineage>
</organism>
<feature type="signal peptide" evidence="1">
    <location>
        <begin position="1"/>
        <end position="27"/>
    </location>
</feature>
<dbReference type="RefSeq" id="WP_179422181.1">
    <property type="nucleotide sequence ID" value="NZ_JACCAB010000001.1"/>
</dbReference>
<name>A0A852WRR7_9MICO</name>
<evidence type="ECO:0000256" key="1">
    <source>
        <dbReference type="SAM" id="SignalP"/>
    </source>
</evidence>
<dbReference type="Proteomes" id="UP000573599">
    <property type="component" value="Unassembled WGS sequence"/>
</dbReference>
<evidence type="ECO:0000313" key="3">
    <source>
        <dbReference type="Proteomes" id="UP000573599"/>
    </source>
</evidence>
<gene>
    <name evidence="2" type="ORF">BJ986_002389</name>
</gene>
<accession>A0A852WRR7</accession>
<keyword evidence="1" id="KW-0732">Signal</keyword>
<proteinExistence type="predicted"/>
<protein>
    <submittedName>
        <fullName evidence="2">Uncharacterized protein</fullName>
    </submittedName>
</protein>
<sequence>MMTRYLRSLLVATLAAAAVGIPAAAFAADGPATVTLEPLSAAGVPLTGPFTVKADVTMNTDPSVTVSMDVGYTAKPNSGATIANNTGSTVLAAQTVTAQDCPVTCTLIWTFDPTTQAAAWPDANVSAVATINPGTANPTYSGRVVTTYQSPVSPFAAAASPQATPTAITATYGPGVLDTTGTWTLTSPTARTDGETVRATLRLSRAPQDAAVFTGTWGAPDPASGATTGTVPLDVTALPAGGYELTVQGKTAAGQYGIPKYLGIVAVRHVPSLTGVTYGPFLAGTSVPLNVTSQGPYPTPGANPTSLKVRVGTAAPVTFPVTFTDSSTSVTLPASMLPAGTTSVDVQLLDPYGTPIGSSIDVPLVVVAFHETVTAAPLVVGVQSPVTIKGTAPAGLTFSICGFAFYDPAGLNGYTSGVVCQDEKSFATTITTIPQAAGPGRFEVQVNTQENYLAAPVETFPTTVYADRSATYTAPATGAYNAALTAVVNVADLVSTSQPRRAAANVPVTLQRKVAGTTTWTTIATARTDSTGKAALRFANTANGRLRALVASAVPGRTLTLPERAITSVGTVSWYSVASYARAYAPVTARVTAAPYESGARIAVQVRRLGTTTWTTVATGYLGTTGAAAGTFKLTSRGTWQVRVRRYATTRIATGYTSIRKLTIS</sequence>
<dbReference type="AlphaFoldDB" id="A0A852WRR7"/>
<dbReference type="EMBL" id="JACCAB010000001">
    <property type="protein sequence ID" value="NYG07902.1"/>
    <property type="molecule type" value="Genomic_DNA"/>
</dbReference>
<reference evidence="2 3" key="1">
    <citation type="submission" date="2020-07" db="EMBL/GenBank/DDBJ databases">
        <title>Sequencing the genomes of 1000 actinobacteria strains.</title>
        <authorList>
            <person name="Klenk H.-P."/>
        </authorList>
    </citation>
    <scope>NUCLEOTIDE SEQUENCE [LARGE SCALE GENOMIC DNA]</scope>
    <source>
        <strain evidence="2 3">DSM 23987</strain>
    </source>
</reference>
<comment type="caution">
    <text evidence="2">The sequence shown here is derived from an EMBL/GenBank/DDBJ whole genome shotgun (WGS) entry which is preliminary data.</text>
</comment>